<evidence type="ECO:0000313" key="5">
    <source>
        <dbReference type="EMBL" id="PIW16633.1"/>
    </source>
</evidence>
<dbReference type="Pfam" id="PF12315">
    <property type="entry name" value="DA1-like"/>
    <property type="match status" value="1"/>
</dbReference>
<keyword evidence="1" id="KW-0479">Metal-binding</keyword>
<dbReference type="Gene3D" id="2.10.110.10">
    <property type="entry name" value="Cysteine Rich Protein"/>
    <property type="match status" value="2"/>
</dbReference>
<dbReference type="Pfam" id="PF00412">
    <property type="entry name" value="LIM"/>
    <property type="match status" value="1"/>
</dbReference>
<dbReference type="EMBL" id="PFFQ01000037">
    <property type="protein sequence ID" value="PIW16633.1"/>
    <property type="molecule type" value="Genomic_DNA"/>
</dbReference>
<dbReference type="SMART" id="SM00132">
    <property type="entry name" value="LIM"/>
    <property type="match status" value="2"/>
</dbReference>
<dbReference type="SUPFAM" id="SSF57716">
    <property type="entry name" value="Glucocorticoid receptor-like (DNA-binding domain)"/>
    <property type="match status" value="1"/>
</dbReference>
<dbReference type="Proteomes" id="UP000231019">
    <property type="component" value="Unassembled WGS sequence"/>
</dbReference>
<dbReference type="PROSITE" id="PS00478">
    <property type="entry name" value="LIM_DOMAIN_1"/>
    <property type="match status" value="1"/>
</dbReference>
<evidence type="ECO:0000259" key="4">
    <source>
        <dbReference type="PROSITE" id="PS50023"/>
    </source>
</evidence>
<dbReference type="PROSITE" id="PS50023">
    <property type="entry name" value="LIM_DOMAIN_2"/>
    <property type="match status" value="1"/>
</dbReference>
<evidence type="ECO:0000256" key="3">
    <source>
        <dbReference type="SAM" id="MobiDB-lite"/>
    </source>
</evidence>
<proteinExistence type="predicted"/>
<evidence type="ECO:0000256" key="1">
    <source>
        <dbReference type="ARBA" id="ARBA00022723"/>
    </source>
</evidence>
<organism evidence="5 6">
    <name type="scientific">bacterium (Candidatus Blackallbacteria) CG17_big_fil_post_rev_8_21_14_2_50_48_46</name>
    <dbReference type="NCBI Taxonomy" id="2014261"/>
    <lineage>
        <taxon>Bacteria</taxon>
        <taxon>Candidatus Blackallbacteria</taxon>
    </lineage>
</organism>
<sequence length="450" mass="49461">MPMPPNLCTRCGKRLGPQAIRAAGKQFHPPCYICDSCKKPLEKTFVPRGDKLYHPACHEKLFVPKCTACGQAIQGTYHKDAQGRYHPECYQKLHNLVCSLCQQAIEGPYLQDSWGQKAHPEHPEGPTGQCNVCARLIYASAAGGTHILGDGRLLCAGCHAEQVEGFAATQAAKLAVIAQMHAVGFDYIPDYIQVKRYEDQQLINQRMRASATGNIHGYTRTAQRNIPGYGLILEHSIHILEGLPKVAFMGVLAHELLHVWVNERPLSHLSHEEVEGFCNLGSALICQNALQQEDSALARVLLERMQTDPDPAYGEGYRAMAWRLNKLGWPALLAALQNPEQRLEAPPAEVLKPQIKAAPTPPAPRSVEAERNAKTAEKLAELKARLAQTPASSRPEASAQTPPPPRPEVAPEIAEKIRERFAQRRPEPPKPGGNKPGGSKLGKMKKPGKR</sequence>
<feature type="compositionally biased region" description="Basic and acidic residues" evidence="3">
    <location>
        <begin position="367"/>
        <end position="384"/>
    </location>
</feature>
<dbReference type="AlphaFoldDB" id="A0A2M7G453"/>
<feature type="domain" description="LIM zinc-binding" evidence="4">
    <location>
        <begin position="6"/>
        <end position="64"/>
    </location>
</feature>
<gene>
    <name evidence="5" type="ORF">COW36_12765</name>
</gene>
<comment type="caution">
    <text evidence="5">The sequence shown here is derived from an EMBL/GenBank/DDBJ whole genome shotgun (WGS) entry which is preliminary data.</text>
</comment>
<dbReference type="PANTHER" id="PTHR24209">
    <property type="entry name" value="PROTEIN DA1-RELATED 2"/>
    <property type="match status" value="1"/>
</dbReference>
<evidence type="ECO:0000256" key="2">
    <source>
        <dbReference type="ARBA" id="ARBA00022833"/>
    </source>
</evidence>
<dbReference type="GO" id="GO:0046872">
    <property type="term" value="F:metal ion binding"/>
    <property type="evidence" value="ECO:0007669"/>
    <property type="project" value="UniProtKB-KW"/>
</dbReference>
<dbReference type="InterPro" id="IPR022087">
    <property type="entry name" value="DA1-like_dom"/>
</dbReference>
<dbReference type="PANTHER" id="PTHR24209:SF7">
    <property type="entry name" value="PROTEIN DA1-RELATED 2"/>
    <property type="match status" value="1"/>
</dbReference>
<feature type="region of interest" description="Disordered" evidence="3">
    <location>
        <begin position="349"/>
        <end position="450"/>
    </location>
</feature>
<feature type="compositionally biased region" description="Basic and acidic residues" evidence="3">
    <location>
        <begin position="413"/>
        <end position="428"/>
    </location>
</feature>
<name>A0A2M7G453_9BACT</name>
<accession>A0A2M7G453</accession>
<dbReference type="InterPro" id="IPR045218">
    <property type="entry name" value="DA1-like"/>
</dbReference>
<evidence type="ECO:0000313" key="6">
    <source>
        <dbReference type="Proteomes" id="UP000231019"/>
    </source>
</evidence>
<reference evidence="5 6" key="1">
    <citation type="submission" date="2017-09" db="EMBL/GenBank/DDBJ databases">
        <title>Depth-based differentiation of microbial function through sediment-hosted aquifers and enrichment of novel symbionts in the deep terrestrial subsurface.</title>
        <authorList>
            <person name="Probst A.J."/>
            <person name="Ladd B."/>
            <person name="Jarett J.K."/>
            <person name="Geller-Mcgrath D.E."/>
            <person name="Sieber C.M."/>
            <person name="Emerson J.B."/>
            <person name="Anantharaman K."/>
            <person name="Thomas B.C."/>
            <person name="Malmstrom R."/>
            <person name="Stieglmeier M."/>
            <person name="Klingl A."/>
            <person name="Woyke T."/>
            <person name="Ryan C.M."/>
            <person name="Banfield J.F."/>
        </authorList>
    </citation>
    <scope>NUCLEOTIDE SEQUENCE [LARGE SCALE GENOMIC DNA]</scope>
    <source>
        <strain evidence="5">CG17_big_fil_post_rev_8_21_14_2_50_48_46</strain>
    </source>
</reference>
<protein>
    <recommendedName>
        <fullName evidence="4">LIM zinc-binding domain-containing protein</fullName>
    </recommendedName>
</protein>
<dbReference type="InterPro" id="IPR001781">
    <property type="entry name" value="Znf_LIM"/>
</dbReference>
<keyword evidence="2" id="KW-0862">Zinc</keyword>